<protein>
    <submittedName>
        <fullName evidence="2">Reverse transcriptase domain-containing protein</fullName>
    </submittedName>
</protein>
<evidence type="ECO:0000313" key="2">
    <source>
        <dbReference type="WBParaSite" id="HCON_00175840-00001"/>
    </source>
</evidence>
<dbReference type="OrthoDB" id="410104at2759"/>
<dbReference type="Proteomes" id="UP000025227">
    <property type="component" value="Unplaced"/>
</dbReference>
<reference evidence="2" key="1">
    <citation type="submission" date="2020-12" db="UniProtKB">
        <authorList>
            <consortium name="WormBaseParasite"/>
        </authorList>
    </citation>
    <scope>IDENTIFICATION</scope>
    <source>
        <strain evidence="2">MHco3</strain>
    </source>
</reference>
<dbReference type="WBParaSite" id="HCON_00175840-00001">
    <property type="protein sequence ID" value="HCON_00175840-00001"/>
    <property type="gene ID" value="HCON_00175840"/>
</dbReference>
<dbReference type="AlphaFoldDB" id="A0A7I4Z3I8"/>
<organism evidence="1 2">
    <name type="scientific">Haemonchus contortus</name>
    <name type="common">Barber pole worm</name>
    <dbReference type="NCBI Taxonomy" id="6289"/>
    <lineage>
        <taxon>Eukaryota</taxon>
        <taxon>Metazoa</taxon>
        <taxon>Ecdysozoa</taxon>
        <taxon>Nematoda</taxon>
        <taxon>Chromadorea</taxon>
        <taxon>Rhabditida</taxon>
        <taxon>Rhabditina</taxon>
        <taxon>Rhabditomorpha</taxon>
        <taxon>Strongyloidea</taxon>
        <taxon>Trichostrongylidae</taxon>
        <taxon>Haemonchus</taxon>
    </lineage>
</organism>
<evidence type="ECO:0000313" key="1">
    <source>
        <dbReference type="Proteomes" id="UP000025227"/>
    </source>
</evidence>
<sequence>MHPPNIYCIMKGNGESHLRLLLGSLRQPRLPAYPPSWARRICRSSGSPFRNPTCHNVAKNCTAPGPDRIKPEHPKSLPLVIVRVLARLFSSIARVQNALSYYVHRFEERIDTVETEAVIEALGNQGVPTLYITMLQELYDNFKSSTTTRISPFYKKVIINVKRGVRQGNTISPKFFSAALENTMRHLEWKGLRVDGRYLYHLRFADGMVLIGSNIEQAD</sequence>
<keyword evidence="1" id="KW-1185">Reference proteome</keyword>
<proteinExistence type="predicted"/>
<name>A0A7I4Z3I8_HAECO</name>
<accession>A0A7I4Z3I8</accession>